<accession>A0ABD1XU65</accession>
<dbReference type="PANTHER" id="PTHR11732">
    <property type="entry name" value="ALDO/KETO REDUCTASE"/>
    <property type="match status" value="1"/>
</dbReference>
<feature type="domain" description="NADP-dependent oxidoreductase" evidence="1">
    <location>
        <begin position="71"/>
        <end position="344"/>
    </location>
</feature>
<dbReference type="InterPro" id="IPR036812">
    <property type="entry name" value="NAD(P)_OxRdtase_dom_sf"/>
</dbReference>
<dbReference type="InterPro" id="IPR020471">
    <property type="entry name" value="AKR"/>
</dbReference>
<evidence type="ECO:0000259" key="1">
    <source>
        <dbReference type="Pfam" id="PF00248"/>
    </source>
</evidence>
<dbReference type="PROSITE" id="PS00798">
    <property type="entry name" value="ALDOKETO_REDUCTASE_1"/>
    <property type="match status" value="1"/>
</dbReference>
<dbReference type="InterPro" id="IPR018170">
    <property type="entry name" value="Aldo/ket_reductase_CS"/>
</dbReference>
<dbReference type="Gene3D" id="3.20.20.100">
    <property type="entry name" value="NADP-dependent oxidoreductase domain"/>
    <property type="match status" value="1"/>
</dbReference>
<sequence>MAIISRRQKWTVLLSKGPNWTSSLDYTQQISSDSAFIFHSRSTRVSRMSLMEKAIEGWNLKVNTGALMPAIALGTSNFAKNETPEQIRAMIRNGIEVGYRHFDTAADYGTEYILGEVLLEVFKSGSLKREEIFITSKLGIFDTHPDDVIPALRKSLSELQVEYVDIYLLHFPVRIKRDTNPFNMTEDSFEPFDLIGVWKALEQSVELGLTKAVGISNSGSGILRRIAADAKMMPAVNQMEMHPGCLQPTLLDTCKELGTVVMAYSPLGSPGNKAAARGSNLVIDSPILKAIAEKHGKTVEQVALRWTLDYGAGLVCKSRNPTRLAQYLGAFGWKLDDEDHKRIETMPRFMLQDFSIWCNATTSPYKTPKDMLDDWYE</sequence>
<dbReference type="EMBL" id="JBHFFA010000007">
    <property type="protein sequence ID" value="KAL2611461.1"/>
    <property type="molecule type" value="Genomic_DNA"/>
</dbReference>
<dbReference type="Pfam" id="PF00248">
    <property type="entry name" value="Aldo_ket_red"/>
    <property type="match status" value="1"/>
</dbReference>
<protein>
    <recommendedName>
        <fullName evidence="1">NADP-dependent oxidoreductase domain-containing protein</fullName>
    </recommendedName>
</protein>
<dbReference type="AlphaFoldDB" id="A0ABD1XU65"/>
<dbReference type="SUPFAM" id="SSF51430">
    <property type="entry name" value="NAD(P)-linked oxidoreductase"/>
    <property type="match status" value="1"/>
</dbReference>
<organism evidence="2 3">
    <name type="scientific">Riccia fluitans</name>
    <dbReference type="NCBI Taxonomy" id="41844"/>
    <lineage>
        <taxon>Eukaryota</taxon>
        <taxon>Viridiplantae</taxon>
        <taxon>Streptophyta</taxon>
        <taxon>Embryophyta</taxon>
        <taxon>Marchantiophyta</taxon>
        <taxon>Marchantiopsida</taxon>
        <taxon>Marchantiidae</taxon>
        <taxon>Marchantiales</taxon>
        <taxon>Ricciaceae</taxon>
        <taxon>Riccia</taxon>
    </lineage>
</organism>
<gene>
    <name evidence="2" type="ORF">R1flu_023153</name>
</gene>
<evidence type="ECO:0000313" key="3">
    <source>
        <dbReference type="Proteomes" id="UP001605036"/>
    </source>
</evidence>
<name>A0ABD1XU65_9MARC</name>
<dbReference type="InterPro" id="IPR023210">
    <property type="entry name" value="NADP_OxRdtase_dom"/>
</dbReference>
<evidence type="ECO:0000313" key="2">
    <source>
        <dbReference type="EMBL" id="KAL2611461.1"/>
    </source>
</evidence>
<dbReference type="Proteomes" id="UP001605036">
    <property type="component" value="Unassembled WGS sequence"/>
</dbReference>
<reference evidence="2 3" key="1">
    <citation type="submission" date="2024-09" db="EMBL/GenBank/DDBJ databases">
        <title>Chromosome-scale assembly of Riccia fluitans.</title>
        <authorList>
            <person name="Paukszto L."/>
            <person name="Sawicki J."/>
            <person name="Karawczyk K."/>
            <person name="Piernik-Szablinska J."/>
            <person name="Szczecinska M."/>
            <person name="Mazdziarz M."/>
        </authorList>
    </citation>
    <scope>NUCLEOTIDE SEQUENCE [LARGE SCALE GENOMIC DNA]</scope>
    <source>
        <strain evidence="2">Rf_01</strain>
        <tissue evidence="2">Aerial parts of the thallus</tissue>
    </source>
</reference>
<proteinExistence type="predicted"/>
<dbReference type="PRINTS" id="PR00069">
    <property type="entry name" value="ALDKETRDTASE"/>
</dbReference>
<comment type="caution">
    <text evidence="2">The sequence shown here is derived from an EMBL/GenBank/DDBJ whole genome shotgun (WGS) entry which is preliminary data.</text>
</comment>
<keyword evidence="3" id="KW-1185">Reference proteome</keyword>